<evidence type="ECO:0000313" key="10">
    <source>
        <dbReference type="EMBL" id="ELQ76102.1"/>
    </source>
</evidence>
<evidence type="ECO:0000256" key="1">
    <source>
        <dbReference type="ARBA" id="ARBA00009225"/>
    </source>
</evidence>
<feature type="domain" description="Hexokinase C-terminal" evidence="9">
    <location>
        <begin position="223"/>
        <end position="291"/>
    </location>
</feature>
<accession>L7JZB5</accession>
<dbReference type="Proteomes" id="UP000011185">
    <property type="component" value="Unassembled WGS sequence"/>
</dbReference>
<keyword evidence="4 6" id="KW-0418">Kinase</keyword>
<dbReference type="AlphaFoldDB" id="L7JZB5"/>
<dbReference type="GO" id="GO:0008865">
    <property type="term" value="F:fructokinase activity"/>
    <property type="evidence" value="ECO:0007669"/>
    <property type="project" value="TreeGrafter"/>
</dbReference>
<dbReference type="GO" id="GO:0006096">
    <property type="term" value="P:glycolytic process"/>
    <property type="evidence" value="ECO:0007669"/>
    <property type="project" value="UniProtKB-UniPathway"/>
</dbReference>
<dbReference type="GO" id="GO:0005829">
    <property type="term" value="C:cytosol"/>
    <property type="evidence" value="ECO:0007669"/>
    <property type="project" value="TreeGrafter"/>
</dbReference>
<dbReference type="PANTHER" id="PTHR19443">
    <property type="entry name" value="HEXOKINASE"/>
    <property type="match status" value="1"/>
</dbReference>
<feature type="domain" description="Hexokinase N-terminal" evidence="8">
    <location>
        <begin position="18"/>
        <end position="210"/>
    </location>
</feature>
<dbReference type="GO" id="GO:0005739">
    <property type="term" value="C:mitochondrion"/>
    <property type="evidence" value="ECO:0007669"/>
    <property type="project" value="TreeGrafter"/>
</dbReference>
<dbReference type="InParanoid" id="L7JZB5"/>
<dbReference type="InterPro" id="IPR043129">
    <property type="entry name" value="ATPase_NBD"/>
</dbReference>
<dbReference type="Pfam" id="PF03727">
    <property type="entry name" value="Hexokinase_2"/>
    <property type="match status" value="1"/>
</dbReference>
<evidence type="ECO:0000259" key="8">
    <source>
        <dbReference type="Pfam" id="PF00349"/>
    </source>
</evidence>
<dbReference type="CDD" id="cd24000">
    <property type="entry name" value="ASKHA_NBD_HK"/>
    <property type="match status" value="1"/>
</dbReference>
<dbReference type="UniPathway" id="UPA00109">
    <property type="reaction ID" value="UER00180"/>
</dbReference>
<reference evidence="10 11" key="1">
    <citation type="journal article" date="2012" name="PLoS Pathog.">
        <title>The genome of the obligate intracellular parasite Trachipleistophora hominis: new insights into microsporidian genome dynamics and reductive evolution.</title>
        <authorList>
            <person name="Heinz E."/>
            <person name="Williams T.A."/>
            <person name="Nakjang S."/>
            <person name="Noel C.J."/>
            <person name="Swan D.C."/>
            <person name="Goldberg A.V."/>
            <person name="Harris S.R."/>
            <person name="Weinmaier T."/>
            <person name="Markert S."/>
            <person name="Becher D."/>
            <person name="Bernhardt J."/>
            <person name="Dagan T."/>
            <person name="Hacker C."/>
            <person name="Lucocq J.M."/>
            <person name="Schweder T."/>
            <person name="Rattei T."/>
            <person name="Hall N."/>
            <person name="Hirt R.P."/>
            <person name="Embley T.M."/>
        </authorList>
    </citation>
    <scope>NUCLEOTIDE SEQUENCE [LARGE SCALE GENOMIC DNA]</scope>
</reference>
<evidence type="ECO:0000256" key="6">
    <source>
        <dbReference type="RuleBase" id="RU362007"/>
    </source>
</evidence>
<keyword evidence="3 6" id="KW-0547">Nucleotide-binding</keyword>
<dbReference type="GO" id="GO:0019158">
    <property type="term" value="F:mannokinase activity"/>
    <property type="evidence" value="ECO:0007669"/>
    <property type="project" value="TreeGrafter"/>
</dbReference>
<dbReference type="InterPro" id="IPR001312">
    <property type="entry name" value="Hexokinase"/>
</dbReference>
<dbReference type="PRINTS" id="PR00475">
    <property type="entry name" value="HEXOKINASE"/>
</dbReference>
<protein>
    <recommendedName>
        <fullName evidence="6">Phosphotransferase</fullName>
        <ecNumber evidence="6">2.7.1.-</ecNumber>
    </recommendedName>
</protein>
<dbReference type="GO" id="GO:0005524">
    <property type="term" value="F:ATP binding"/>
    <property type="evidence" value="ECO:0007669"/>
    <property type="project" value="UniProtKB-UniRule"/>
</dbReference>
<dbReference type="GO" id="GO:0006013">
    <property type="term" value="P:mannose metabolic process"/>
    <property type="evidence" value="ECO:0007669"/>
    <property type="project" value="TreeGrafter"/>
</dbReference>
<organism evidence="10 11">
    <name type="scientific">Trachipleistophora hominis</name>
    <name type="common">Microsporidian parasite</name>
    <dbReference type="NCBI Taxonomy" id="72359"/>
    <lineage>
        <taxon>Eukaryota</taxon>
        <taxon>Fungi</taxon>
        <taxon>Fungi incertae sedis</taxon>
        <taxon>Microsporidia</taxon>
        <taxon>Pleistophoridae</taxon>
        <taxon>Trachipleistophora</taxon>
    </lineage>
</organism>
<dbReference type="PANTHER" id="PTHR19443:SF24">
    <property type="entry name" value="PHOSPHOTRANSFERASE"/>
    <property type="match status" value="1"/>
</dbReference>
<keyword evidence="11" id="KW-1185">Reference proteome</keyword>
<dbReference type="OMA" id="INIMCER"/>
<dbReference type="GO" id="GO:0005536">
    <property type="term" value="F:D-glucose binding"/>
    <property type="evidence" value="ECO:0007669"/>
    <property type="project" value="InterPro"/>
</dbReference>
<dbReference type="EC" id="2.7.1.-" evidence="6"/>
<keyword evidence="2 6" id="KW-0808">Transferase</keyword>
<dbReference type="Gene3D" id="3.30.420.40">
    <property type="match status" value="1"/>
</dbReference>
<evidence type="ECO:0000313" key="11">
    <source>
        <dbReference type="Proteomes" id="UP000011185"/>
    </source>
</evidence>
<dbReference type="InterPro" id="IPR022673">
    <property type="entry name" value="Hexokinase_C"/>
</dbReference>
<evidence type="ECO:0000256" key="2">
    <source>
        <dbReference type="ARBA" id="ARBA00022679"/>
    </source>
</evidence>
<evidence type="ECO:0000256" key="3">
    <source>
        <dbReference type="ARBA" id="ARBA00022741"/>
    </source>
</evidence>
<evidence type="ECO:0000256" key="7">
    <source>
        <dbReference type="SAM" id="SignalP"/>
    </source>
</evidence>
<dbReference type="STRING" id="72359.L7JZB5"/>
<proteinExistence type="inferred from homology"/>
<dbReference type="Pfam" id="PF00349">
    <property type="entry name" value="Hexokinase_1"/>
    <property type="match status" value="1"/>
</dbReference>
<dbReference type="GO" id="GO:0004340">
    <property type="term" value="F:glucokinase activity"/>
    <property type="evidence" value="ECO:0007669"/>
    <property type="project" value="TreeGrafter"/>
</dbReference>
<dbReference type="EMBL" id="JH993875">
    <property type="protein sequence ID" value="ELQ76102.1"/>
    <property type="molecule type" value="Genomic_DNA"/>
</dbReference>
<name>L7JZB5_TRAHO</name>
<feature type="signal peptide" evidence="7">
    <location>
        <begin position="1"/>
        <end position="15"/>
    </location>
</feature>
<gene>
    <name evidence="10" type="ORF">THOM_0937</name>
</gene>
<keyword evidence="7" id="KW-0732">Signal</keyword>
<dbReference type="SUPFAM" id="SSF53067">
    <property type="entry name" value="Actin-like ATPase domain"/>
    <property type="match status" value="2"/>
</dbReference>
<sequence length="444" mass="50909">MRLFAILFFAACSLGLPDLESEFLHSDDMLTNLSIDYWREMMDNFAAGANRQHFLDTYVKVSDHSTITYDKEMLVIDFGGSFLKCGIYALEGKTVKPIHPIEQYPLPKRWRNSTKRADCFEWMAFHIDYFLRSKNYCKALRAGMTFSHPVNQTSIRSGTILSLGKDFPFKNIDITKENDPVKLLNKELQKRKVPVVVDVLLNDATATLASILFTGDRQETFSIGIILGTGTNAAYVDHIFCKKPRIINTEWASFDSLNLNVTPCDERIEEMVKEEGKVYKRLDCMVGGYQFANLINIMCERENITKRLKLDDILRIVEECETKSFISDQEMFICKCYEVLKKRNAQILVTLVLSLIKSQAVQPSTMVEIAINGSQFSNPKELRFFEEELKRQCATSLYKYENFRFIPAFDATLTGTLKVLALQHSKSGILEKVLKCFSRLVSHN</sequence>
<dbReference type="InterPro" id="IPR022672">
    <property type="entry name" value="Hexokinase_N"/>
</dbReference>
<evidence type="ECO:0000256" key="4">
    <source>
        <dbReference type="ARBA" id="ARBA00022777"/>
    </source>
</evidence>
<dbReference type="GO" id="GO:0006006">
    <property type="term" value="P:glucose metabolic process"/>
    <property type="evidence" value="ECO:0007669"/>
    <property type="project" value="TreeGrafter"/>
</dbReference>
<dbReference type="HOGENOM" id="CLU_041825_0_0_1"/>
<comment type="similarity">
    <text evidence="1 6">Belongs to the hexokinase family.</text>
</comment>
<dbReference type="GO" id="GO:0001678">
    <property type="term" value="P:intracellular glucose homeostasis"/>
    <property type="evidence" value="ECO:0007669"/>
    <property type="project" value="InterPro"/>
</dbReference>
<feature type="chain" id="PRO_5012677879" description="Phosphotransferase" evidence="7">
    <location>
        <begin position="16"/>
        <end position="444"/>
    </location>
</feature>
<dbReference type="FunCoup" id="L7JZB5">
    <property type="interactions" value="50"/>
</dbReference>
<dbReference type="VEuPathDB" id="MicrosporidiaDB:THOM_0937"/>
<evidence type="ECO:0000256" key="5">
    <source>
        <dbReference type="ARBA" id="ARBA00022840"/>
    </source>
</evidence>
<keyword evidence="6" id="KW-0324">Glycolysis</keyword>
<evidence type="ECO:0000259" key="9">
    <source>
        <dbReference type="Pfam" id="PF03727"/>
    </source>
</evidence>
<keyword evidence="5 6" id="KW-0067">ATP-binding</keyword>
<dbReference type="Gene3D" id="3.40.367.20">
    <property type="match status" value="1"/>
</dbReference>
<dbReference type="PROSITE" id="PS51748">
    <property type="entry name" value="HEXOKINASE_2"/>
    <property type="match status" value="1"/>
</dbReference>
<dbReference type="OrthoDB" id="419537at2759"/>